<organism evidence="4">
    <name type="scientific">Chromera velia CCMP2878</name>
    <dbReference type="NCBI Taxonomy" id="1169474"/>
    <lineage>
        <taxon>Eukaryota</taxon>
        <taxon>Sar</taxon>
        <taxon>Alveolata</taxon>
        <taxon>Colpodellida</taxon>
        <taxon>Chromeraceae</taxon>
        <taxon>Chromera</taxon>
    </lineage>
</organism>
<dbReference type="PANTHER" id="PTHR12121:SF45">
    <property type="entry name" value="NOCTURNIN"/>
    <property type="match status" value="1"/>
</dbReference>
<keyword evidence="2" id="KW-0378">Hydrolase</keyword>
<dbReference type="Gene3D" id="3.60.10.10">
    <property type="entry name" value="Endonuclease/exonuclease/phosphatase"/>
    <property type="match status" value="1"/>
</dbReference>
<gene>
    <name evidence="4" type="ORF">Cvel_27632</name>
</gene>
<evidence type="ECO:0000259" key="3">
    <source>
        <dbReference type="Pfam" id="PF03372"/>
    </source>
</evidence>
<accession>A0A0G4HHV1</accession>
<proteinExistence type="inferred from homology"/>
<dbReference type="EMBL" id="CDMZ01002710">
    <property type="protein sequence ID" value="CEM43539.1"/>
    <property type="molecule type" value="Genomic_DNA"/>
</dbReference>
<dbReference type="PANTHER" id="PTHR12121">
    <property type="entry name" value="CARBON CATABOLITE REPRESSOR PROTEIN 4"/>
    <property type="match status" value="1"/>
</dbReference>
<reference evidence="4" key="1">
    <citation type="submission" date="2014-11" db="EMBL/GenBank/DDBJ databases">
        <authorList>
            <person name="Otto D Thomas"/>
            <person name="Naeem Raeece"/>
        </authorList>
    </citation>
    <scope>NUCLEOTIDE SEQUENCE</scope>
</reference>
<dbReference type="InterPro" id="IPR036691">
    <property type="entry name" value="Endo/exonu/phosph_ase_sf"/>
</dbReference>
<protein>
    <recommendedName>
        <fullName evidence="3">Endonuclease/exonuclease/phosphatase domain-containing protein</fullName>
    </recommendedName>
</protein>
<dbReference type="GO" id="GO:0000175">
    <property type="term" value="F:3'-5'-RNA exonuclease activity"/>
    <property type="evidence" value="ECO:0007669"/>
    <property type="project" value="TreeGrafter"/>
</dbReference>
<dbReference type="Pfam" id="PF03372">
    <property type="entry name" value="Exo_endo_phos"/>
    <property type="match status" value="1"/>
</dbReference>
<evidence type="ECO:0000256" key="1">
    <source>
        <dbReference type="ARBA" id="ARBA00010774"/>
    </source>
</evidence>
<dbReference type="InterPro" id="IPR005135">
    <property type="entry name" value="Endo/exonuclease/phosphatase"/>
</dbReference>
<dbReference type="InterPro" id="IPR050410">
    <property type="entry name" value="CCR4/nocturin_mRNA_transcr"/>
</dbReference>
<feature type="domain" description="Endonuclease/exonuclease/phosphatase" evidence="3">
    <location>
        <begin position="38"/>
        <end position="326"/>
    </location>
</feature>
<sequence length="336" mass="36589">MGTSSSKSSSASLSPPLLDRKVTTVGGDGEASCRLTVLQWNVLAQAVCYKEDNFVECEEEHLTLEYRFPLVVAEILRCNPDVICLEEVDFFERLEESLGKEGFEGAFHPKLADKPEGPQRDGTAIFWKTSRLCLAVEGETKRGGVQRMRFSKEGEVACGAGGEAEREGKAATQGFLEVHLKGKDSDVPPLMVIATHLRAKEEHEVTRVVQVKQLIDHLKKVNPKRCFVCGDFNAPPESSSGSALGAEGQAEEGGGVLPLASLLTKDTAEALTYTTWKIRPKGEVKRVIDYIWYTGATLRPLSVLGVPTAETVPKCRFPHAGYPSDHLAVVAEFGVS</sequence>
<dbReference type="VEuPathDB" id="CryptoDB:Cvel_27632"/>
<dbReference type="PhylomeDB" id="A0A0G4HHV1"/>
<evidence type="ECO:0000256" key="2">
    <source>
        <dbReference type="ARBA" id="ARBA00022801"/>
    </source>
</evidence>
<dbReference type="GO" id="GO:0006139">
    <property type="term" value="P:nucleobase-containing compound metabolic process"/>
    <property type="evidence" value="ECO:0007669"/>
    <property type="project" value="UniProtKB-ARBA"/>
</dbReference>
<evidence type="ECO:0000313" key="4">
    <source>
        <dbReference type="EMBL" id="CEM43539.1"/>
    </source>
</evidence>
<comment type="similarity">
    <text evidence="1">Belongs to the CCR4/nocturin family.</text>
</comment>
<dbReference type="SUPFAM" id="SSF56219">
    <property type="entry name" value="DNase I-like"/>
    <property type="match status" value="1"/>
</dbReference>
<name>A0A0G4HHV1_9ALVE</name>
<dbReference type="AlphaFoldDB" id="A0A0G4HHV1"/>